<reference evidence="3" key="1">
    <citation type="submission" date="2020-03" db="EMBL/GenBank/DDBJ databases">
        <title>Studies in the Genomics of Life Span.</title>
        <authorList>
            <person name="Glass D."/>
        </authorList>
    </citation>
    <scope>NUCLEOTIDE SEQUENCE</scope>
    <source>
        <strain evidence="3">SUZIE</strain>
        <tissue evidence="3">Muscle</tissue>
    </source>
</reference>
<keyword evidence="4" id="KW-1185">Reference proteome</keyword>
<dbReference type="PANTHER" id="PTHR10927">
    <property type="entry name" value="RIBOSOME MATURATION PROTEIN SBDS"/>
    <property type="match status" value="1"/>
</dbReference>
<sequence>MFRNIATIVAHKCVGPETKRPYTVILIERATKDIHYSVKPDKSTKQQTLEAVKQLKEKMKIECAHNRLRVHSTSEGRKEAEGQAQAID</sequence>
<evidence type="ECO:0000313" key="3">
    <source>
        <dbReference type="EMBL" id="MBZ3882906.1"/>
    </source>
</evidence>
<dbReference type="AlphaFoldDB" id="A0AA41N369"/>
<dbReference type="EMBL" id="JAATJV010384077">
    <property type="protein sequence ID" value="MBZ3882906.1"/>
    <property type="molecule type" value="Genomic_DNA"/>
</dbReference>
<feature type="region of interest" description="Disordered" evidence="1">
    <location>
        <begin position="67"/>
        <end position="88"/>
    </location>
</feature>
<dbReference type="Proteomes" id="UP001166674">
    <property type="component" value="Unassembled WGS sequence"/>
</dbReference>
<dbReference type="InterPro" id="IPR037188">
    <property type="entry name" value="Sdo1/SBDS_central_sf"/>
</dbReference>
<protein>
    <submittedName>
        <fullName evidence="3">Ribosome maturation protein SBDS</fullName>
    </submittedName>
</protein>
<name>A0AA41N369_SCICA</name>
<evidence type="ECO:0000259" key="2">
    <source>
        <dbReference type="Pfam" id="PF09377"/>
    </source>
</evidence>
<organism evidence="3 4">
    <name type="scientific">Sciurus carolinensis</name>
    <name type="common">Eastern gray squirrel</name>
    <dbReference type="NCBI Taxonomy" id="30640"/>
    <lineage>
        <taxon>Eukaryota</taxon>
        <taxon>Metazoa</taxon>
        <taxon>Chordata</taxon>
        <taxon>Craniata</taxon>
        <taxon>Vertebrata</taxon>
        <taxon>Euteleostomi</taxon>
        <taxon>Mammalia</taxon>
        <taxon>Eutheria</taxon>
        <taxon>Euarchontoglires</taxon>
        <taxon>Glires</taxon>
        <taxon>Rodentia</taxon>
        <taxon>Sciuromorpha</taxon>
        <taxon>Sciuridae</taxon>
        <taxon>Sciurinae</taxon>
        <taxon>Sciurini</taxon>
        <taxon>Sciurus</taxon>
    </lineage>
</organism>
<gene>
    <name evidence="3" type="ORF">SUZIE_170280</name>
</gene>
<evidence type="ECO:0000256" key="1">
    <source>
        <dbReference type="SAM" id="MobiDB-lite"/>
    </source>
</evidence>
<dbReference type="GO" id="GO:0042254">
    <property type="term" value="P:ribosome biogenesis"/>
    <property type="evidence" value="ECO:0007669"/>
    <property type="project" value="InterPro"/>
</dbReference>
<proteinExistence type="predicted"/>
<dbReference type="SUPFAM" id="SSF109728">
    <property type="entry name" value="Hypothetical protein AF0491, middle domain"/>
    <property type="match status" value="1"/>
</dbReference>
<feature type="compositionally biased region" description="Basic and acidic residues" evidence="1">
    <location>
        <begin position="72"/>
        <end position="81"/>
    </location>
</feature>
<evidence type="ECO:0000313" key="4">
    <source>
        <dbReference type="Proteomes" id="UP001166674"/>
    </source>
</evidence>
<dbReference type="Gene3D" id="1.10.10.900">
    <property type="entry name" value="SBDS protein C-terminal domain, subdomain 1"/>
    <property type="match status" value="1"/>
</dbReference>
<dbReference type="Pfam" id="PF09377">
    <property type="entry name" value="SBDS_domain_II"/>
    <property type="match status" value="1"/>
</dbReference>
<feature type="domain" description="Ribosome maturation protein SDO1/SBDS central" evidence="2">
    <location>
        <begin position="3"/>
        <end position="64"/>
    </location>
</feature>
<dbReference type="PANTHER" id="PTHR10927:SF6">
    <property type="entry name" value="RIBOSOME MATURATION PROTEIN SBDS"/>
    <property type="match status" value="1"/>
</dbReference>
<accession>A0AA41N369</accession>
<dbReference type="InterPro" id="IPR039100">
    <property type="entry name" value="Sdo1/SBDS-like"/>
</dbReference>
<dbReference type="FunFam" id="1.10.10.900:FF:000001">
    <property type="entry name" value="SBDS, ribosome maturation factor"/>
    <property type="match status" value="1"/>
</dbReference>
<comment type="caution">
    <text evidence="3">The sequence shown here is derived from an EMBL/GenBank/DDBJ whole genome shotgun (WGS) entry which is preliminary data.</text>
</comment>
<dbReference type="InterPro" id="IPR018978">
    <property type="entry name" value="SDO1/SBDS_central"/>
</dbReference>